<feature type="transmembrane region" description="Helical" evidence="1">
    <location>
        <begin position="153"/>
        <end position="172"/>
    </location>
</feature>
<keyword evidence="1" id="KW-1133">Transmembrane helix</keyword>
<dbReference type="GO" id="GO:0016301">
    <property type="term" value="F:kinase activity"/>
    <property type="evidence" value="ECO:0007669"/>
    <property type="project" value="UniProtKB-KW"/>
</dbReference>
<accession>A0A9D7K1R2</accession>
<dbReference type="Pfam" id="PF02518">
    <property type="entry name" value="HATPase_c"/>
    <property type="match status" value="1"/>
</dbReference>
<keyword evidence="1" id="KW-0812">Transmembrane</keyword>
<feature type="transmembrane region" description="Helical" evidence="1">
    <location>
        <begin position="181"/>
        <end position="199"/>
    </location>
</feature>
<feature type="domain" description="Histidine kinase/HSP90-like ATPase" evidence="2">
    <location>
        <begin position="433"/>
        <end position="536"/>
    </location>
</feature>
<dbReference type="EMBL" id="JADJUC010000005">
    <property type="protein sequence ID" value="MBK8523853.1"/>
    <property type="molecule type" value="Genomic_DNA"/>
</dbReference>
<keyword evidence="3" id="KW-0418">Kinase</keyword>
<feature type="transmembrane region" description="Helical" evidence="1">
    <location>
        <begin position="12"/>
        <end position="30"/>
    </location>
</feature>
<evidence type="ECO:0000313" key="3">
    <source>
        <dbReference type="EMBL" id="MBK8523853.1"/>
    </source>
</evidence>
<feature type="transmembrane region" description="Helical" evidence="1">
    <location>
        <begin position="42"/>
        <end position="71"/>
    </location>
</feature>
<protein>
    <submittedName>
        <fullName evidence="3">HAMP domain-containing histidine kinase</fullName>
    </submittedName>
</protein>
<sequence length="539" mass="59679">MLAGDGNRLGLVWWLVDVGLFMLWQPFVRSEKRLGVSALSSFALLLLAGVSGYGVWLLLLWATFLIALVGGRVLFVEHRGTRLFYLLAFGYLLAAILLYLVPQVVPSPGSERQLLETLFVWSAPVALLVMALLPIRDWAGRGAAGPVDFVYSLFVFLLVAVLVLGSVAFMVIRKTGYVESLLSTVLVMGAMLLLLGWAWNPRPGFGGVGVFFSRYLLTVGLPFEQWLHRLTEVAGQERDPGVFLGRVLQQMMELPWVVGGAWEAAGENGQFGSTAPFSQAFSILSLRLQLHTRYRLSPALIWHFRLLIQLVAEYHMAKLRERELEQMSYLRAVYETGARLTHDVKNLLQTLNNLCYVAQSLDESRAAEIQPLMQRQLPVIVQRLEQTLEKLRRPRGGMEPMLGAEAWWSGVRQRFEPQGVVFEADCCLSDVTVPTALFDSVADNLVQNALEKRMQSPELAIVVCLQAGGDLLSVSDNGAPLPDSLAAALFSAPVASETGLGIGLYHAARQAEALGYDLRLAENQPGEVRFELRRQSVQA</sequence>
<organism evidence="3 4">
    <name type="scientific">Candidatus Proximibacter danicus</name>
    <dbReference type="NCBI Taxonomy" id="2954365"/>
    <lineage>
        <taxon>Bacteria</taxon>
        <taxon>Pseudomonadati</taxon>
        <taxon>Pseudomonadota</taxon>
        <taxon>Betaproteobacteria</taxon>
        <taxon>Candidatus Proximibacter</taxon>
    </lineage>
</organism>
<dbReference type="SMART" id="SM00387">
    <property type="entry name" value="HATPase_c"/>
    <property type="match status" value="1"/>
</dbReference>
<dbReference type="Proteomes" id="UP000886689">
    <property type="component" value="Unassembled WGS sequence"/>
</dbReference>
<evidence type="ECO:0000313" key="4">
    <source>
        <dbReference type="Proteomes" id="UP000886689"/>
    </source>
</evidence>
<gene>
    <name evidence="3" type="ORF">IPL58_06865</name>
</gene>
<dbReference type="SUPFAM" id="SSF55874">
    <property type="entry name" value="ATPase domain of HSP90 chaperone/DNA topoisomerase II/histidine kinase"/>
    <property type="match status" value="1"/>
</dbReference>
<comment type="caution">
    <text evidence="3">The sequence shown here is derived from an EMBL/GenBank/DDBJ whole genome shotgun (WGS) entry which is preliminary data.</text>
</comment>
<name>A0A9D7K1R2_9PROT</name>
<evidence type="ECO:0000256" key="1">
    <source>
        <dbReference type="SAM" id="Phobius"/>
    </source>
</evidence>
<reference evidence="3" key="1">
    <citation type="submission" date="2020-10" db="EMBL/GenBank/DDBJ databases">
        <title>Connecting structure to function with the recovery of over 1000 high-quality activated sludge metagenome-assembled genomes encoding full-length rRNA genes using long-read sequencing.</title>
        <authorList>
            <person name="Singleton C.M."/>
            <person name="Petriglieri F."/>
            <person name="Kristensen J.M."/>
            <person name="Kirkegaard R.H."/>
            <person name="Michaelsen T.Y."/>
            <person name="Andersen M.H."/>
            <person name="Karst S.M."/>
            <person name="Dueholm M.S."/>
            <person name="Nielsen P.H."/>
            <person name="Albertsen M."/>
        </authorList>
    </citation>
    <scope>NUCLEOTIDE SEQUENCE</scope>
    <source>
        <strain evidence="3">Hirt_18-Q3-R61-65_BATAC.395</strain>
    </source>
</reference>
<dbReference type="AlphaFoldDB" id="A0A9D7K1R2"/>
<dbReference type="Gene3D" id="3.30.565.10">
    <property type="entry name" value="Histidine kinase-like ATPase, C-terminal domain"/>
    <property type="match status" value="1"/>
</dbReference>
<evidence type="ECO:0000259" key="2">
    <source>
        <dbReference type="SMART" id="SM00387"/>
    </source>
</evidence>
<proteinExistence type="predicted"/>
<keyword evidence="1" id="KW-0472">Membrane</keyword>
<feature type="transmembrane region" description="Helical" evidence="1">
    <location>
        <begin position="83"/>
        <end position="102"/>
    </location>
</feature>
<keyword evidence="3" id="KW-0808">Transferase</keyword>
<dbReference type="InterPro" id="IPR003594">
    <property type="entry name" value="HATPase_dom"/>
</dbReference>
<feature type="transmembrane region" description="Helical" evidence="1">
    <location>
        <begin position="114"/>
        <end position="133"/>
    </location>
</feature>
<dbReference type="InterPro" id="IPR036890">
    <property type="entry name" value="HATPase_C_sf"/>
</dbReference>